<sequence>MCGGRHYSEWRGTWEGEPRKIPGAGALFPEGYEPLVGDPDPWICPIRDCQTVFPESWALGGHFSASHRALLLNDNRDGTMSIVGKRQLPDPGSGRMPALVISRKPLDPATAPPKAPHRKPRRKKKMENRPLISGMTPRKPKATSVPAPTPAPALSDMSLPRSKSFLVIDLPSNRSSRHVFSPKNYSQALFQPENKCVRQTGTESGKALNARAKNDSNRDSGSSGGSRSDESIAHTPIRGQAQGDPKDVPAVLLAARAQLIRNTPASKRRSRRLAGPESSPQSAQQISKRPAEAVSQSGKPARKKAASSTSKRPKAASRLTSGSSRRSEGGSSSSLPSSSQGAIPHLTMSDWEIAPGRIRAVAGDESDSKRNLFYL</sequence>
<feature type="region of interest" description="Disordered" evidence="1">
    <location>
        <begin position="259"/>
        <end position="351"/>
    </location>
</feature>
<evidence type="ECO:0000313" key="2">
    <source>
        <dbReference type="EMBL" id="KAK0716403.1"/>
    </source>
</evidence>
<feature type="compositionally biased region" description="Basic residues" evidence="1">
    <location>
        <begin position="300"/>
        <end position="315"/>
    </location>
</feature>
<dbReference type="AlphaFoldDB" id="A0AA40DYN0"/>
<feature type="compositionally biased region" description="Low complexity" evidence="1">
    <location>
        <begin position="317"/>
        <end position="339"/>
    </location>
</feature>
<feature type="region of interest" description="Disordered" evidence="1">
    <location>
        <begin position="102"/>
        <end position="157"/>
    </location>
</feature>
<keyword evidence="3" id="KW-1185">Reference proteome</keyword>
<dbReference type="EMBL" id="JAUKTV010000014">
    <property type="protein sequence ID" value="KAK0716403.1"/>
    <property type="molecule type" value="Genomic_DNA"/>
</dbReference>
<feature type="compositionally biased region" description="Basic residues" evidence="1">
    <location>
        <begin position="115"/>
        <end position="126"/>
    </location>
</feature>
<organism evidence="2 3">
    <name type="scientific">Apiosordaria backusii</name>
    <dbReference type="NCBI Taxonomy" id="314023"/>
    <lineage>
        <taxon>Eukaryota</taxon>
        <taxon>Fungi</taxon>
        <taxon>Dikarya</taxon>
        <taxon>Ascomycota</taxon>
        <taxon>Pezizomycotina</taxon>
        <taxon>Sordariomycetes</taxon>
        <taxon>Sordariomycetidae</taxon>
        <taxon>Sordariales</taxon>
        <taxon>Lasiosphaeriaceae</taxon>
        <taxon>Apiosordaria</taxon>
    </lineage>
</organism>
<gene>
    <name evidence="2" type="ORF">B0T21DRAFT_386716</name>
</gene>
<dbReference type="Proteomes" id="UP001172159">
    <property type="component" value="Unassembled WGS sequence"/>
</dbReference>
<proteinExistence type="predicted"/>
<protein>
    <submittedName>
        <fullName evidence="2">Uncharacterized protein</fullName>
    </submittedName>
</protein>
<evidence type="ECO:0000256" key="1">
    <source>
        <dbReference type="SAM" id="MobiDB-lite"/>
    </source>
</evidence>
<name>A0AA40DYN0_9PEZI</name>
<feature type="region of interest" description="Disordered" evidence="1">
    <location>
        <begin position="197"/>
        <end position="245"/>
    </location>
</feature>
<feature type="compositionally biased region" description="Polar residues" evidence="1">
    <location>
        <begin position="278"/>
        <end position="287"/>
    </location>
</feature>
<reference evidence="2" key="1">
    <citation type="submission" date="2023-06" db="EMBL/GenBank/DDBJ databases">
        <title>Genome-scale phylogeny and comparative genomics of the fungal order Sordariales.</title>
        <authorList>
            <consortium name="Lawrence Berkeley National Laboratory"/>
            <person name="Hensen N."/>
            <person name="Bonometti L."/>
            <person name="Westerberg I."/>
            <person name="Brannstrom I.O."/>
            <person name="Guillou S."/>
            <person name="Cros-Aarteil S."/>
            <person name="Calhoun S."/>
            <person name="Haridas S."/>
            <person name="Kuo A."/>
            <person name="Mondo S."/>
            <person name="Pangilinan J."/>
            <person name="Riley R."/>
            <person name="Labutti K."/>
            <person name="Andreopoulos B."/>
            <person name="Lipzen A."/>
            <person name="Chen C."/>
            <person name="Yanf M."/>
            <person name="Daum C."/>
            <person name="Ng V."/>
            <person name="Clum A."/>
            <person name="Steindorff A."/>
            <person name="Ohm R."/>
            <person name="Martin F."/>
            <person name="Silar P."/>
            <person name="Natvig D."/>
            <person name="Lalanne C."/>
            <person name="Gautier V."/>
            <person name="Ament-Velasquez S.L."/>
            <person name="Kruys A."/>
            <person name="Hutchinson M.I."/>
            <person name="Powell A.J."/>
            <person name="Barry K."/>
            <person name="Miller A.N."/>
            <person name="Grigoriev I.V."/>
            <person name="Debuchy R."/>
            <person name="Gladieux P."/>
            <person name="Thoren M.H."/>
            <person name="Johannesson H."/>
        </authorList>
    </citation>
    <scope>NUCLEOTIDE SEQUENCE</scope>
    <source>
        <strain evidence="2">CBS 540.89</strain>
    </source>
</reference>
<accession>A0AA40DYN0</accession>
<comment type="caution">
    <text evidence="2">The sequence shown here is derived from an EMBL/GenBank/DDBJ whole genome shotgun (WGS) entry which is preliminary data.</text>
</comment>
<evidence type="ECO:0000313" key="3">
    <source>
        <dbReference type="Proteomes" id="UP001172159"/>
    </source>
</evidence>